<dbReference type="InterPro" id="IPR025110">
    <property type="entry name" value="AMP-bd_C"/>
</dbReference>
<dbReference type="PANTHER" id="PTHR43107:SF24">
    <property type="entry name" value="AMP-BINDING DOMAIN-CONTAINING PROTEIN"/>
    <property type="match status" value="1"/>
</dbReference>
<dbReference type="PANTHER" id="PTHR43107">
    <property type="entry name" value="LONG-CHAIN FATTY ACID TRANSPORT PROTEIN"/>
    <property type="match status" value="1"/>
</dbReference>
<accession>A0A2G9TBV9</accession>
<protein>
    <recommendedName>
        <fullName evidence="3">AMP-binding enzyme C-terminal domain-containing protein</fullName>
    </recommendedName>
</protein>
<comment type="similarity">
    <text evidence="1">Belongs to the ATP-dependent AMP-binding enzyme family.</text>
</comment>
<evidence type="ECO:0000313" key="5">
    <source>
        <dbReference type="Proteomes" id="UP000230423"/>
    </source>
</evidence>
<feature type="domain" description="AMP-binding enzyme C-terminal" evidence="3">
    <location>
        <begin position="74"/>
        <end position="151"/>
    </location>
</feature>
<dbReference type="GO" id="GO:0005886">
    <property type="term" value="C:plasma membrane"/>
    <property type="evidence" value="ECO:0007669"/>
    <property type="project" value="TreeGrafter"/>
</dbReference>
<dbReference type="EMBL" id="KZ385933">
    <property type="protein sequence ID" value="PIO55457.1"/>
    <property type="molecule type" value="Genomic_DNA"/>
</dbReference>
<keyword evidence="2" id="KW-0436">Ligase</keyword>
<dbReference type="InterPro" id="IPR042099">
    <property type="entry name" value="ANL_N_sf"/>
</dbReference>
<dbReference type="Pfam" id="PF13193">
    <property type="entry name" value="AMP-binding_C"/>
    <property type="match status" value="1"/>
</dbReference>
<dbReference type="Proteomes" id="UP000230423">
    <property type="component" value="Unassembled WGS sequence"/>
</dbReference>
<dbReference type="Gene3D" id="3.40.50.12780">
    <property type="entry name" value="N-terminal domain of ligase-like"/>
    <property type="match status" value="1"/>
</dbReference>
<name>A0A2G9TBV9_TELCI</name>
<dbReference type="GO" id="GO:0044539">
    <property type="term" value="P:long-chain fatty acid import into cell"/>
    <property type="evidence" value="ECO:0007669"/>
    <property type="project" value="TreeGrafter"/>
</dbReference>
<dbReference type="GO" id="GO:0005324">
    <property type="term" value="F:long-chain fatty acid transmembrane transporter activity"/>
    <property type="evidence" value="ECO:0007669"/>
    <property type="project" value="TreeGrafter"/>
</dbReference>
<organism evidence="4 5">
    <name type="scientific">Teladorsagia circumcincta</name>
    <name type="common">Brown stomach worm</name>
    <name type="synonym">Ostertagia circumcincta</name>
    <dbReference type="NCBI Taxonomy" id="45464"/>
    <lineage>
        <taxon>Eukaryota</taxon>
        <taxon>Metazoa</taxon>
        <taxon>Ecdysozoa</taxon>
        <taxon>Nematoda</taxon>
        <taxon>Chromadorea</taxon>
        <taxon>Rhabditida</taxon>
        <taxon>Rhabditina</taxon>
        <taxon>Rhabditomorpha</taxon>
        <taxon>Strongyloidea</taxon>
        <taxon>Trichostrongylidae</taxon>
        <taxon>Teladorsagia</taxon>
    </lineage>
</organism>
<dbReference type="GO" id="GO:0005789">
    <property type="term" value="C:endoplasmic reticulum membrane"/>
    <property type="evidence" value="ECO:0007669"/>
    <property type="project" value="TreeGrafter"/>
</dbReference>
<dbReference type="GO" id="GO:0004467">
    <property type="term" value="F:long-chain fatty acid-CoA ligase activity"/>
    <property type="evidence" value="ECO:0007669"/>
    <property type="project" value="TreeGrafter"/>
</dbReference>
<evidence type="ECO:0000256" key="2">
    <source>
        <dbReference type="ARBA" id="ARBA00022598"/>
    </source>
</evidence>
<dbReference type="InterPro" id="IPR045851">
    <property type="entry name" value="AMP-bd_C_sf"/>
</dbReference>
<gene>
    <name evidence="4" type="ORF">TELCIR_23156</name>
</gene>
<keyword evidence="5" id="KW-1185">Reference proteome</keyword>
<evidence type="ECO:0000259" key="3">
    <source>
        <dbReference type="Pfam" id="PF13193"/>
    </source>
</evidence>
<sequence>MVSTIRKNNPLLQFEGYLNKSETNKKIIRDVFAEGDSCFVSGDLLYWDRLGYVYFKDRTGDTFRWKGENVSTTEVEAILHPEFGVADATVYGVTVPGREGRAGMAAVVRNHDDTSSDEDFIERIGNRLTASLAQYALPQFIRLCPDVDRTGDFQVFL</sequence>
<evidence type="ECO:0000313" key="4">
    <source>
        <dbReference type="EMBL" id="PIO55457.1"/>
    </source>
</evidence>
<evidence type="ECO:0000256" key="1">
    <source>
        <dbReference type="ARBA" id="ARBA00006432"/>
    </source>
</evidence>
<proteinExistence type="inferred from homology"/>
<dbReference type="OrthoDB" id="288590at2759"/>
<dbReference type="Gene3D" id="3.30.300.30">
    <property type="match status" value="1"/>
</dbReference>
<dbReference type="AlphaFoldDB" id="A0A2G9TBV9"/>
<dbReference type="SUPFAM" id="SSF56801">
    <property type="entry name" value="Acetyl-CoA synthetase-like"/>
    <property type="match status" value="1"/>
</dbReference>
<reference evidence="4 5" key="1">
    <citation type="submission" date="2015-09" db="EMBL/GenBank/DDBJ databases">
        <title>Draft genome of the parasitic nematode Teladorsagia circumcincta isolate WARC Sus (inbred).</title>
        <authorList>
            <person name="Mitreva M."/>
        </authorList>
    </citation>
    <scope>NUCLEOTIDE SEQUENCE [LARGE SCALE GENOMIC DNA]</scope>
    <source>
        <strain evidence="4 5">S</strain>
    </source>
</reference>